<organism evidence="1 2">
    <name type="scientific">Gracilibacillus pellucidus</name>
    <dbReference type="NCBI Taxonomy" id="3095368"/>
    <lineage>
        <taxon>Bacteria</taxon>
        <taxon>Bacillati</taxon>
        <taxon>Bacillota</taxon>
        <taxon>Bacilli</taxon>
        <taxon>Bacillales</taxon>
        <taxon>Bacillaceae</taxon>
        <taxon>Gracilibacillus</taxon>
    </lineage>
</organism>
<sequence>MSKTNVAKRYAEALFQIGQEKETIDFLETELMTVKEVYQTNEDFLSFLQHPKVEADKKKQLLNEVFTGFSKDVLHTLSLLVDRHNESIVPDMVDHFITFANVAKGIKEATVYSVRALSDAESQEIEKIITTKFNAKQVKINNEIDPTVLGGVRIKVGNTVYDGTIKGKLDRFERQIRRAN</sequence>
<evidence type="ECO:0000313" key="1">
    <source>
        <dbReference type="EMBL" id="MDX8047628.1"/>
    </source>
</evidence>
<reference evidence="1" key="1">
    <citation type="submission" date="2023-11" db="EMBL/GenBank/DDBJ databases">
        <title>Gracilibacillus pellucida a moderately halophilic bacterium isolated from saline soil in Xinjiang province.</title>
        <authorList>
            <person name="Zhang Z."/>
            <person name="Tan F."/>
            <person name="Wang Y."/>
            <person name="Xia M."/>
        </authorList>
    </citation>
    <scope>NUCLEOTIDE SEQUENCE</scope>
    <source>
        <strain evidence="1">S3-1-1</strain>
    </source>
</reference>
<dbReference type="EMBL" id="JAWZSR010000017">
    <property type="protein sequence ID" value="MDX8047628.1"/>
    <property type="molecule type" value="Genomic_DNA"/>
</dbReference>
<accession>A0ACC6M9T1</accession>
<evidence type="ECO:0000313" key="2">
    <source>
        <dbReference type="Proteomes" id="UP001277972"/>
    </source>
</evidence>
<proteinExistence type="predicted"/>
<gene>
    <name evidence="1" type="ORF">SH601_16830</name>
</gene>
<name>A0ACC6M9T1_9BACI</name>
<comment type="caution">
    <text evidence="1">The sequence shown here is derived from an EMBL/GenBank/DDBJ whole genome shotgun (WGS) entry which is preliminary data.</text>
</comment>
<protein>
    <submittedName>
        <fullName evidence="1">F0F1 ATP synthase subunit delta</fullName>
    </submittedName>
</protein>
<keyword evidence="2" id="KW-1185">Reference proteome</keyword>
<dbReference type="Proteomes" id="UP001277972">
    <property type="component" value="Unassembled WGS sequence"/>
</dbReference>